<dbReference type="PRINTS" id="PR00040">
    <property type="entry name" value="HTHMERR"/>
</dbReference>
<gene>
    <name evidence="8" type="primary">cueR</name>
    <name evidence="8" type="ORF">NK718_02945</name>
</gene>
<keyword evidence="3" id="KW-0805">Transcription regulation</keyword>
<keyword evidence="6" id="KW-0175">Coiled coil</keyword>
<dbReference type="CDD" id="cd01108">
    <property type="entry name" value="HTH_CueR"/>
    <property type="match status" value="1"/>
</dbReference>
<dbReference type="PROSITE" id="PS50937">
    <property type="entry name" value="HTH_MERR_2"/>
    <property type="match status" value="1"/>
</dbReference>
<evidence type="ECO:0000313" key="9">
    <source>
        <dbReference type="Proteomes" id="UP001205890"/>
    </source>
</evidence>
<dbReference type="InterPro" id="IPR009061">
    <property type="entry name" value="DNA-bd_dom_put_sf"/>
</dbReference>
<dbReference type="PROSITE" id="PS00552">
    <property type="entry name" value="HTH_MERR_1"/>
    <property type="match status" value="1"/>
</dbReference>
<reference evidence="8 9" key="1">
    <citation type="submission" date="2022-07" db="EMBL/GenBank/DDBJ databases">
        <authorList>
            <person name="Li W.-J."/>
            <person name="Deng Q.-Q."/>
        </authorList>
    </citation>
    <scope>NUCLEOTIDE SEQUENCE [LARGE SCALE GENOMIC DNA]</scope>
    <source>
        <strain evidence="8 9">SYSU M60028</strain>
    </source>
</reference>
<proteinExistence type="predicted"/>
<dbReference type="Gene3D" id="1.10.1660.10">
    <property type="match status" value="1"/>
</dbReference>
<evidence type="ECO:0000256" key="3">
    <source>
        <dbReference type="ARBA" id="ARBA00023015"/>
    </source>
</evidence>
<evidence type="ECO:0000256" key="6">
    <source>
        <dbReference type="SAM" id="Coils"/>
    </source>
</evidence>
<keyword evidence="2" id="KW-0963">Cytoplasm</keyword>
<feature type="coiled-coil region" evidence="6">
    <location>
        <begin position="81"/>
        <end position="108"/>
    </location>
</feature>
<evidence type="ECO:0000256" key="4">
    <source>
        <dbReference type="ARBA" id="ARBA00023125"/>
    </source>
</evidence>
<feature type="domain" description="HTH merR-type" evidence="7">
    <location>
        <begin position="1"/>
        <end position="69"/>
    </location>
</feature>
<dbReference type="InterPro" id="IPR011789">
    <property type="entry name" value="CueR"/>
</dbReference>
<evidence type="ECO:0000256" key="2">
    <source>
        <dbReference type="ARBA" id="ARBA00022490"/>
    </source>
</evidence>
<dbReference type="Proteomes" id="UP001205890">
    <property type="component" value="Unassembled WGS sequence"/>
</dbReference>
<accession>A0ABT1L9P1</accession>
<dbReference type="PANTHER" id="PTHR30204">
    <property type="entry name" value="REDOX-CYCLING DRUG-SENSING TRANSCRIPTIONAL ACTIVATOR SOXR"/>
    <property type="match status" value="1"/>
</dbReference>
<dbReference type="InterPro" id="IPR015358">
    <property type="entry name" value="Tscrpt_reg_MerR_DNA-bd"/>
</dbReference>
<dbReference type="InterPro" id="IPR000551">
    <property type="entry name" value="MerR-type_HTH_dom"/>
</dbReference>
<keyword evidence="5" id="KW-0804">Transcription</keyword>
<dbReference type="EMBL" id="JANCLU010000002">
    <property type="protein sequence ID" value="MCP8937460.1"/>
    <property type="molecule type" value="Genomic_DNA"/>
</dbReference>
<dbReference type="SMART" id="SM00422">
    <property type="entry name" value="HTH_MERR"/>
    <property type="match status" value="1"/>
</dbReference>
<dbReference type="PANTHER" id="PTHR30204:SF94">
    <property type="entry name" value="HEAVY METAL-DEPENDENT TRANSCRIPTIONAL REGULATOR HI_0293-RELATED"/>
    <property type="match status" value="1"/>
</dbReference>
<evidence type="ECO:0000259" key="7">
    <source>
        <dbReference type="PROSITE" id="PS50937"/>
    </source>
</evidence>
<comment type="subcellular location">
    <subcellularLocation>
        <location evidence="1">Cytoplasm</location>
    </subcellularLocation>
</comment>
<dbReference type="Pfam" id="PF09278">
    <property type="entry name" value="MerR-DNA-bind"/>
    <property type="match status" value="1"/>
</dbReference>
<protein>
    <submittedName>
        <fullName evidence="8">Cu(I)-responsive transcriptional regulator</fullName>
    </submittedName>
</protein>
<keyword evidence="9" id="KW-1185">Reference proteome</keyword>
<name>A0ABT1L9P1_9HYPH</name>
<evidence type="ECO:0000256" key="5">
    <source>
        <dbReference type="ARBA" id="ARBA00023163"/>
    </source>
</evidence>
<dbReference type="RefSeq" id="WP_254738810.1">
    <property type="nucleotide sequence ID" value="NZ_JANCLU010000002.1"/>
</dbReference>
<evidence type="ECO:0000313" key="8">
    <source>
        <dbReference type="EMBL" id="MCP8937460.1"/>
    </source>
</evidence>
<dbReference type="Pfam" id="PF00376">
    <property type="entry name" value="MerR"/>
    <property type="match status" value="1"/>
</dbReference>
<sequence>MNIGDAAAASGLSAKMVRYYEAIGLVAPALRTEAGYRVYGSDDIHTLRFIKRARSLGFSMEKTGELLQLWRDRDRSSADVKAVALEHVAELERKIAELRGMADTLQHLASHCHGDHRPGCPILRDLSANAAPPAPVTAPRRRRT</sequence>
<keyword evidence="4" id="KW-0238">DNA-binding</keyword>
<dbReference type="SUPFAM" id="SSF46955">
    <property type="entry name" value="Putative DNA-binding domain"/>
    <property type="match status" value="1"/>
</dbReference>
<dbReference type="InterPro" id="IPR047057">
    <property type="entry name" value="MerR_fam"/>
</dbReference>
<comment type="caution">
    <text evidence="8">The sequence shown here is derived from an EMBL/GenBank/DDBJ whole genome shotgun (WGS) entry which is preliminary data.</text>
</comment>
<evidence type="ECO:0000256" key="1">
    <source>
        <dbReference type="ARBA" id="ARBA00004496"/>
    </source>
</evidence>
<dbReference type="NCBIfam" id="TIGR02044">
    <property type="entry name" value="CueR"/>
    <property type="match status" value="1"/>
</dbReference>
<organism evidence="8 9">
    <name type="scientific">Alsobacter ponti</name>
    <dbReference type="NCBI Taxonomy" id="2962936"/>
    <lineage>
        <taxon>Bacteria</taxon>
        <taxon>Pseudomonadati</taxon>
        <taxon>Pseudomonadota</taxon>
        <taxon>Alphaproteobacteria</taxon>
        <taxon>Hyphomicrobiales</taxon>
        <taxon>Alsobacteraceae</taxon>
        <taxon>Alsobacter</taxon>
    </lineage>
</organism>